<name>A0A850HLC2_9FIRM</name>
<evidence type="ECO:0000259" key="4">
    <source>
        <dbReference type="Pfam" id="PF02397"/>
    </source>
</evidence>
<evidence type="ECO:0000256" key="3">
    <source>
        <dbReference type="SAM" id="Phobius"/>
    </source>
</evidence>
<organism evidence="6 7">
    <name type="scientific">Dorea phocaeensis</name>
    <dbReference type="NCBI Taxonomy" id="2040291"/>
    <lineage>
        <taxon>Bacteria</taxon>
        <taxon>Bacillati</taxon>
        <taxon>Bacillota</taxon>
        <taxon>Clostridia</taxon>
        <taxon>Lachnospirales</taxon>
        <taxon>Lachnospiraceae</taxon>
        <taxon>Dorea</taxon>
    </lineage>
</organism>
<keyword evidence="3" id="KW-0812">Transmembrane</keyword>
<evidence type="ECO:0000313" key="6">
    <source>
        <dbReference type="EMBL" id="NVH59174.1"/>
    </source>
</evidence>
<keyword evidence="6" id="KW-0808">Transferase</keyword>
<evidence type="ECO:0000256" key="1">
    <source>
        <dbReference type="ARBA" id="ARBA00006464"/>
    </source>
</evidence>
<evidence type="ECO:0000256" key="2">
    <source>
        <dbReference type="SAM" id="MobiDB-lite"/>
    </source>
</evidence>
<accession>A0A850HLC2</accession>
<keyword evidence="7" id="KW-1185">Reference proteome</keyword>
<dbReference type="InterPro" id="IPR003362">
    <property type="entry name" value="Bact_transf"/>
</dbReference>
<dbReference type="PANTHER" id="PTHR30576:SF8">
    <property type="entry name" value="UNDECAPRENYL-PHOSPHATE GALACTOSE PHOSPHOTRANSFERASE"/>
    <property type="match status" value="1"/>
</dbReference>
<dbReference type="Pfam" id="PF02397">
    <property type="entry name" value="Bac_transf"/>
    <property type="match status" value="1"/>
</dbReference>
<feature type="compositionally biased region" description="Basic and acidic residues" evidence="2">
    <location>
        <begin position="198"/>
        <end position="212"/>
    </location>
</feature>
<feature type="domain" description="Bacterial sugar transferase" evidence="4">
    <location>
        <begin position="7"/>
        <end position="181"/>
    </location>
</feature>
<protein>
    <submittedName>
        <fullName evidence="6">Sugar transferase</fullName>
    </submittedName>
</protein>
<dbReference type="PANTHER" id="PTHR30576">
    <property type="entry name" value="COLANIC BIOSYNTHESIS UDP-GLUCOSE LIPID CARRIER TRANSFERASE"/>
    <property type="match status" value="1"/>
</dbReference>
<feature type="region of interest" description="Disordered" evidence="2">
    <location>
        <begin position="193"/>
        <end position="212"/>
    </location>
</feature>
<proteinExistence type="inferred from homology"/>
<dbReference type="RefSeq" id="WP_173815077.1">
    <property type="nucleotide sequence ID" value="NZ_JAAITX010000009.1"/>
</dbReference>
<feature type="transmembrane region" description="Helical" evidence="3">
    <location>
        <begin position="12"/>
        <end position="35"/>
    </location>
</feature>
<dbReference type="Proteomes" id="UP000528555">
    <property type="component" value="Unassembled WGS sequence"/>
</dbReference>
<sequence>MYKKYFKRILDVILSFFALIVLSPIFLALIIIGTIKMKGNPFFVQERVGKNEKVFKLIKFRSMTCEKDKSGKLLPDNIRLTKYGKFIRSTSLDELPELINILLGDMSIIGPRPLLVSYLPWYTEKEKCRHSVRPGLSGLAQVNGRNYLGWDQRLAYDIKYVETYTLWGDIKIIMKTIKKAISREDIATDTAKTETNLAEERKSKRENVYKES</sequence>
<dbReference type="Proteomes" id="UP000701680">
    <property type="component" value="Unassembled WGS sequence"/>
</dbReference>
<dbReference type="GO" id="GO:0016780">
    <property type="term" value="F:phosphotransferase activity, for other substituted phosphate groups"/>
    <property type="evidence" value="ECO:0007669"/>
    <property type="project" value="TreeGrafter"/>
</dbReference>
<dbReference type="EMBL" id="JAAIUO010000009">
    <property type="protein sequence ID" value="NSK15423.1"/>
    <property type="molecule type" value="Genomic_DNA"/>
</dbReference>
<evidence type="ECO:0000313" key="5">
    <source>
        <dbReference type="EMBL" id="NSK15423.1"/>
    </source>
</evidence>
<comment type="caution">
    <text evidence="6">The sequence shown here is derived from an EMBL/GenBank/DDBJ whole genome shotgun (WGS) entry which is preliminary data.</text>
</comment>
<dbReference type="EMBL" id="JAAITX010000009">
    <property type="protein sequence ID" value="NVH59174.1"/>
    <property type="molecule type" value="Genomic_DNA"/>
</dbReference>
<gene>
    <name evidence="6" type="ORF">G5A66_11135</name>
    <name evidence="5" type="ORF">G5A75_11265</name>
</gene>
<keyword evidence="3" id="KW-0472">Membrane</keyword>
<reference evidence="7 8" key="1">
    <citation type="journal article" date="2020" name="Cell Host Microbe">
        <title>Functional and Genomic Variation between Human-Derived Isolates of Lachnospiraceae Reveals Inter- and Intra-Species Diversity.</title>
        <authorList>
            <person name="Sorbara M.T."/>
            <person name="Littmann E.R."/>
            <person name="Fontana E."/>
            <person name="Moody T.U."/>
            <person name="Kohout C.E."/>
            <person name="Gjonbalaj M."/>
            <person name="Eaton V."/>
            <person name="Seok R."/>
            <person name="Leiner I.M."/>
            <person name="Pamer E.G."/>
        </authorList>
    </citation>
    <scope>NUCLEOTIDE SEQUENCE [LARGE SCALE GENOMIC DNA]</scope>
    <source>
        <strain evidence="6 7">MSK.17.11</strain>
        <strain evidence="5 8">MSK.17.38</strain>
    </source>
</reference>
<dbReference type="AlphaFoldDB" id="A0A850HLC2"/>
<evidence type="ECO:0000313" key="7">
    <source>
        <dbReference type="Proteomes" id="UP000528555"/>
    </source>
</evidence>
<keyword evidence="3" id="KW-1133">Transmembrane helix</keyword>
<reference evidence="6" key="2">
    <citation type="submission" date="2020-02" db="EMBL/GenBank/DDBJ databases">
        <authorList>
            <person name="Littmann E."/>
            <person name="Sorbara M."/>
        </authorList>
    </citation>
    <scope>NUCLEOTIDE SEQUENCE</scope>
    <source>
        <strain evidence="6">MSK.17.11</strain>
        <strain evidence="5">MSK.17.38</strain>
    </source>
</reference>
<comment type="similarity">
    <text evidence="1">Belongs to the bacterial sugar transferase family.</text>
</comment>
<evidence type="ECO:0000313" key="8">
    <source>
        <dbReference type="Proteomes" id="UP000701680"/>
    </source>
</evidence>